<evidence type="ECO:0000256" key="2">
    <source>
        <dbReference type="ARBA" id="ARBA00022525"/>
    </source>
</evidence>
<keyword evidence="3" id="KW-0800">Toxin</keyword>
<feature type="chain" id="PRO_5001836522" evidence="6">
    <location>
        <begin position="20"/>
        <end position="56"/>
    </location>
</feature>
<dbReference type="SUPFAM" id="SSF57095">
    <property type="entry name" value="Scorpion toxin-like"/>
    <property type="match status" value="1"/>
</dbReference>
<dbReference type="EMBL" id="KF612502">
    <property type="protein sequence ID" value="AIL48760.1"/>
    <property type="molecule type" value="mRNA"/>
</dbReference>
<dbReference type="Pfam" id="PF05453">
    <property type="entry name" value="Toxin_6"/>
    <property type="match status" value="1"/>
</dbReference>
<protein>
    <submittedName>
        <fullName evidence="7">Potassium channel blocker pMeKTx2-3</fullName>
    </submittedName>
</protein>
<accession>A0A088D9Q6</accession>
<dbReference type="AlphaFoldDB" id="A0A088D9Q6"/>
<sequence>MSRLFTLVLIVLAMNVMMAIISDPVVEAVGCEECPVYCKGKKALPTCDGGVCNCNA</sequence>
<keyword evidence="4" id="KW-0632">Potassium channel impairing toxin</keyword>
<dbReference type="GO" id="GO:0005576">
    <property type="term" value="C:extracellular region"/>
    <property type="evidence" value="ECO:0007669"/>
    <property type="project" value="UniProtKB-SubCell"/>
</dbReference>
<dbReference type="InterPro" id="IPR036574">
    <property type="entry name" value="Scorpion_toxin-like_sf"/>
</dbReference>
<keyword evidence="6" id="KW-0732">Signal</keyword>
<keyword evidence="7" id="KW-0406">Ion transport</keyword>
<organism evidence="7">
    <name type="scientific">Mesobuthus eupeus</name>
    <name type="common">Lesser Asian scorpion</name>
    <name type="synonym">Buthus eupeus</name>
    <dbReference type="NCBI Taxonomy" id="34648"/>
    <lineage>
        <taxon>Eukaryota</taxon>
        <taxon>Metazoa</taxon>
        <taxon>Ecdysozoa</taxon>
        <taxon>Arthropoda</taxon>
        <taxon>Chelicerata</taxon>
        <taxon>Arachnida</taxon>
        <taxon>Scorpiones</taxon>
        <taxon>Buthida</taxon>
        <taxon>Buthoidea</taxon>
        <taxon>Buthidae</taxon>
        <taxon>Mesobuthus</taxon>
    </lineage>
</organism>
<evidence type="ECO:0000256" key="5">
    <source>
        <dbReference type="ARBA" id="ARBA00022872"/>
    </source>
</evidence>
<dbReference type="InterPro" id="IPR008911">
    <property type="entry name" value="Toxin_alpha-KTx_8/9"/>
</dbReference>
<evidence type="ECO:0000256" key="1">
    <source>
        <dbReference type="ARBA" id="ARBA00004613"/>
    </source>
</evidence>
<keyword evidence="7" id="KW-0407">Ion channel</keyword>
<keyword evidence="5" id="KW-0872">Ion channel impairing toxin</keyword>
<keyword evidence="2" id="KW-0964">Secreted</keyword>
<evidence type="ECO:0000256" key="6">
    <source>
        <dbReference type="SAM" id="SignalP"/>
    </source>
</evidence>
<dbReference type="GO" id="GO:0090729">
    <property type="term" value="F:toxin activity"/>
    <property type="evidence" value="ECO:0007669"/>
    <property type="project" value="UniProtKB-KW"/>
</dbReference>
<evidence type="ECO:0000313" key="7">
    <source>
        <dbReference type="EMBL" id="AIL48760.1"/>
    </source>
</evidence>
<keyword evidence="7" id="KW-0813">Transport</keyword>
<evidence type="ECO:0000256" key="4">
    <source>
        <dbReference type="ARBA" id="ARBA00022773"/>
    </source>
</evidence>
<evidence type="ECO:0000256" key="3">
    <source>
        <dbReference type="ARBA" id="ARBA00022656"/>
    </source>
</evidence>
<name>A0A088D9Q6_MESEU</name>
<dbReference type="GO" id="GO:0034220">
    <property type="term" value="P:monoatomic ion transmembrane transport"/>
    <property type="evidence" value="ECO:0007669"/>
    <property type="project" value="UniProtKB-KW"/>
</dbReference>
<feature type="signal peptide" evidence="6">
    <location>
        <begin position="1"/>
        <end position="19"/>
    </location>
</feature>
<proteinExistence type="evidence at transcript level"/>
<dbReference type="GO" id="GO:0008200">
    <property type="term" value="F:ion channel inhibitor activity"/>
    <property type="evidence" value="ECO:0007669"/>
    <property type="project" value="InterPro"/>
</dbReference>
<comment type="subcellular location">
    <subcellularLocation>
        <location evidence="1">Secreted</location>
    </subcellularLocation>
</comment>
<reference evidence="7" key="1">
    <citation type="submission" date="2013-09" db="EMBL/GenBank/DDBJ databases">
        <title>Variability of potassium channel blockers in Mesobuthus eupeus.</title>
        <authorList>
            <person name="Kuzmenkov A.I."/>
            <person name="Vassilevski A.A."/>
            <person name="Grishin E.V."/>
        </authorList>
    </citation>
    <scope>NUCLEOTIDE SEQUENCE</scope>
</reference>
<dbReference type="GO" id="GO:0015459">
    <property type="term" value="F:potassium channel regulator activity"/>
    <property type="evidence" value="ECO:0007669"/>
    <property type="project" value="UniProtKB-KW"/>
</dbReference>